<dbReference type="GO" id="GO:0098552">
    <property type="term" value="C:side of membrane"/>
    <property type="evidence" value="ECO:0007669"/>
    <property type="project" value="UniProtKB-KW"/>
</dbReference>
<dbReference type="Pfam" id="PF17900">
    <property type="entry name" value="Peptidase_M1_N"/>
    <property type="match status" value="1"/>
</dbReference>
<evidence type="ECO:0000256" key="11">
    <source>
        <dbReference type="ARBA" id="ARBA00022833"/>
    </source>
</evidence>
<keyword evidence="11 18" id="KW-0862">Zinc</keyword>
<evidence type="ECO:0000256" key="19">
    <source>
        <dbReference type="PIRSR" id="PIRSR634016-4"/>
    </source>
</evidence>
<dbReference type="EMBL" id="HM347441">
    <property type="protein sequence ID" value="ADK11714.1"/>
    <property type="molecule type" value="mRNA"/>
</dbReference>
<feature type="binding site" evidence="18">
    <location>
        <position position="359"/>
    </location>
    <ligand>
        <name>Zn(2+)</name>
        <dbReference type="ChEBI" id="CHEBI:29105"/>
        <note>catalytic</note>
    </ligand>
</feature>
<dbReference type="GO" id="GO:0005615">
    <property type="term" value="C:extracellular space"/>
    <property type="evidence" value="ECO:0007669"/>
    <property type="project" value="TreeGrafter"/>
</dbReference>
<feature type="site" description="Transition state stabilizer" evidence="19">
    <location>
        <position position="424"/>
    </location>
</feature>
<comment type="similarity">
    <text evidence="3 20">Belongs to the peptidase M1 family.</text>
</comment>
<dbReference type="Gene3D" id="2.60.40.1910">
    <property type="match status" value="1"/>
</dbReference>
<keyword evidence="14" id="KW-1015">Disulfide bond</keyword>
<evidence type="ECO:0000256" key="5">
    <source>
        <dbReference type="ARBA" id="ARBA00022475"/>
    </source>
</evidence>
<dbReference type="SUPFAM" id="SSF63737">
    <property type="entry name" value="Leukotriene A4 hydrolase N-terminal domain"/>
    <property type="match status" value="1"/>
</dbReference>
<evidence type="ECO:0000256" key="8">
    <source>
        <dbReference type="ARBA" id="ARBA00022723"/>
    </source>
</evidence>
<keyword evidence="6" id="KW-0336">GPI-anchor</keyword>
<dbReference type="Pfam" id="PF11838">
    <property type="entry name" value="ERAP1_C"/>
    <property type="match status" value="1"/>
</dbReference>
<feature type="signal peptide" evidence="21">
    <location>
        <begin position="1"/>
        <end position="19"/>
    </location>
</feature>
<feature type="domain" description="ERAP1-like C-terminal" evidence="23">
    <location>
        <begin position="567"/>
        <end position="875"/>
    </location>
</feature>
<reference evidence="25" key="1">
    <citation type="submission" date="2010-05" db="EMBL/GenBank/DDBJ databases">
        <title>Identification of GPI-anchored aminopeptidases N from Coleoptera.</title>
        <authorList>
            <person name="Pauchet Y."/>
        </authorList>
    </citation>
    <scope>NUCLEOTIDE SEQUENCE</scope>
    <source>
        <tissue evidence="25">Midgut</tissue>
    </source>
</reference>
<evidence type="ECO:0000256" key="7">
    <source>
        <dbReference type="ARBA" id="ARBA00022670"/>
    </source>
</evidence>
<dbReference type="Pfam" id="PF01433">
    <property type="entry name" value="Peptidase_M1"/>
    <property type="match status" value="1"/>
</dbReference>
<keyword evidence="8 18" id="KW-0479">Metal-binding</keyword>
<keyword evidence="12 20" id="KW-0482">Metalloprotease</keyword>
<name>D9J2G0_SITOR</name>
<keyword evidence="13" id="KW-0472">Membrane</keyword>
<evidence type="ECO:0000256" key="9">
    <source>
        <dbReference type="ARBA" id="ARBA00022729"/>
    </source>
</evidence>
<dbReference type="GO" id="GO:0005886">
    <property type="term" value="C:plasma membrane"/>
    <property type="evidence" value="ECO:0007669"/>
    <property type="project" value="UniProtKB-SubCell"/>
</dbReference>
<dbReference type="CDD" id="cd09601">
    <property type="entry name" value="M1_APN-Q_like"/>
    <property type="match status" value="1"/>
</dbReference>
<feature type="domain" description="Peptidase M1 membrane alanine aminopeptidase" evidence="22">
    <location>
        <begin position="262"/>
        <end position="491"/>
    </location>
</feature>
<dbReference type="Gene3D" id="1.10.390.10">
    <property type="entry name" value="Neutral Protease Domain 2"/>
    <property type="match status" value="1"/>
</dbReference>
<accession>D9J2G0</accession>
<keyword evidence="10 20" id="KW-0378">Hydrolase</keyword>
<evidence type="ECO:0000259" key="24">
    <source>
        <dbReference type="Pfam" id="PF17900"/>
    </source>
</evidence>
<evidence type="ECO:0000256" key="6">
    <source>
        <dbReference type="ARBA" id="ARBA00022622"/>
    </source>
</evidence>
<protein>
    <recommendedName>
        <fullName evidence="20">Aminopeptidase</fullName>
        <ecNumber evidence="20">3.4.11.-</ecNumber>
    </recommendedName>
</protein>
<gene>
    <name evidence="25" type="primary">APN4</name>
</gene>
<dbReference type="FunFam" id="1.25.50.20:FF:000001">
    <property type="entry name" value="Aminopeptidase"/>
    <property type="match status" value="1"/>
</dbReference>
<dbReference type="GO" id="GO:0006508">
    <property type="term" value="P:proteolysis"/>
    <property type="evidence" value="ECO:0007669"/>
    <property type="project" value="UniProtKB-KW"/>
</dbReference>
<feature type="chain" id="PRO_5003125748" description="Aminopeptidase" evidence="21">
    <location>
        <begin position="20"/>
        <end position="935"/>
    </location>
</feature>
<dbReference type="InterPro" id="IPR042097">
    <property type="entry name" value="Aminopeptidase_N-like_N_sf"/>
</dbReference>
<evidence type="ECO:0000259" key="22">
    <source>
        <dbReference type="Pfam" id="PF01433"/>
    </source>
</evidence>
<evidence type="ECO:0000256" key="18">
    <source>
        <dbReference type="PIRSR" id="PIRSR634016-3"/>
    </source>
</evidence>
<dbReference type="PANTHER" id="PTHR11533:SF301">
    <property type="entry name" value="AMINOPEPTIDASE"/>
    <property type="match status" value="1"/>
</dbReference>
<dbReference type="GO" id="GO:0005737">
    <property type="term" value="C:cytoplasm"/>
    <property type="evidence" value="ECO:0007669"/>
    <property type="project" value="TreeGrafter"/>
</dbReference>
<dbReference type="GO" id="GO:0043171">
    <property type="term" value="P:peptide catabolic process"/>
    <property type="evidence" value="ECO:0007669"/>
    <property type="project" value="TreeGrafter"/>
</dbReference>
<comment type="subcellular location">
    <subcellularLocation>
        <location evidence="2">Cell membrane</location>
        <topology evidence="2">Lipid-anchor</topology>
        <topology evidence="2">GPI-anchor</topology>
    </subcellularLocation>
</comment>
<organism evidence="25">
    <name type="scientific">Sitophilus oryzae</name>
    <name type="common">Rice weevil</name>
    <name type="synonym">Curculio oryzae</name>
    <dbReference type="NCBI Taxonomy" id="7048"/>
    <lineage>
        <taxon>Eukaryota</taxon>
        <taxon>Metazoa</taxon>
        <taxon>Ecdysozoa</taxon>
        <taxon>Arthropoda</taxon>
        <taxon>Hexapoda</taxon>
        <taxon>Insecta</taxon>
        <taxon>Pterygota</taxon>
        <taxon>Neoptera</taxon>
        <taxon>Endopterygota</taxon>
        <taxon>Coleoptera</taxon>
        <taxon>Polyphaga</taxon>
        <taxon>Cucujiformia</taxon>
        <taxon>Curculionidae</taxon>
        <taxon>Dryophthorinae</taxon>
        <taxon>Sitophilus</taxon>
    </lineage>
</organism>
<keyword evidence="16" id="KW-0449">Lipoprotein</keyword>
<evidence type="ECO:0000256" key="10">
    <source>
        <dbReference type="ARBA" id="ARBA00022801"/>
    </source>
</evidence>
<keyword evidence="7 20" id="KW-0645">Protease</keyword>
<dbReference type="InterPro" id="IPR027268">
    <property type="entry name" value="Peptidase_M4/M1_CTD_sf"/>
</dbReference>
<keyword evidence="4 20" id="KW-0031">Aminopeptidase</keyword>
<dbReference type="EC" id="3.4.11.-" evidence="20"/>
<dbReference type="Gene3D" id="2.60.40.1730">
    <property type="entry name" value="tricorn interacting facor f3 domain"/>
    <property type="match status" value="1"/>
</dbReference>
<evidence type="ECO:0000256" key="2">
    <source>
        <dbReference type="ARBA" id="ARBA00004609"/>
    </source>
</evidence>
<dbReference type="GO" id="GO:0016285">
    <property type="term" value="F:alanyl aminopeptidase activity"/>
    <property type="evidence" value="ECO:0007669"/>
    <property type="project" value="UniProtKB-EC"/>
</dbReference>
<feature type="active site" description="Proton acceptor" evidence="17">
    <location>
        <position position="337"/>
    </location>
</feature>
<dbReference type="OrthoDB" id="10031169at2759"/>
<feature type="binding site" evidence="18">
    <location>
        <position position="340"/>
    </location>
    <ligand>
        <name>Zn(2+)</name>
        <dbReference type="ChEBI" id="CHEBI:29105"/>
        <note>catalytic</note>
    </ligand>
</feature>
<evidence type="ECO:0000256" key="16">
    <source>
        <dbReference type="ARBA" id="ARBA00023288"/>
    </source>
</evidence>
<dbReference type="PRINTS" id="PR00756">
    <property type="entry name" value="ALADIPTASE"/>
</dbReference>
<evidence type="ECO:0000256" key="20">
    <source>
        <dbReference type="RuleBase" id="RU364040"/>
    </source>
</evidence>
<dbReference type="PANTHER" id="PTHR11533">
    <property type="entry name" value="PROTEASE M1 ZINC METALLOPROTEASE"/>
    <property type="match status" value="1"/>
</dbReference>
<keyword evidence="15" id="KW-0325">Glycoprotein</keyword>
<dbReference type="InterPro" id="IPR024571">
    <property type="entry name" value="ERAP1-like_C_dom"/>
</dbReference>
<dbReference type="InterPro" id="IPR014782">
    <property type="entry name" value="Peptidase_M1_dom"/>
</dbReference>
<comment type="cofactor">
    <cofactor evidence="18 20">
        <name>Zn(2+)</name>
        <dbReference type="ChEBI" id="CHEBI:29105"/>
    </cofactor>
    <text evidence="18 20">Binds 1 zinc ion per subunit.</text>
</comment>
<comment type="catalytic activity">
    <reaction evidence="1">
        <text>Release of an N-terminal amino acid, Xaa-|-Yaa- from a peptide, amide or arylamide. Xaa is preferably Ala, but may be most amino acids including Pro (slow action). When a terminal hydrophobic residue is followed by a prolyl residue, the two may be released as an intact Xaa-Pro dipeptide.</text>
        <dbReference type="EC" id="3.4.11.2"/>
    </reaction>
</comment>
<dbReference type="FunFam" id="2.60.40.1910:FF:000008">
    <property type="entry name" value="Aminopeptidase"/>
    <property type="match status" value="1"/>
</dbReference>
<dbReference type="GO" id="GO:0070006">
    <property type="term" value="F:metalloaminopeptidase activity"/>
    <property type="evidence" value="ECO:0007669"/>
    <property type="project" value="TreeGrafter"/>
</dbReference>
<keyword evidence="9 21" id="KW-0732">Signal</keyword>
<evidence type="ECO:0000313" key="25">
    <source>
        <dbReference type="EMBL" id="ADK11714.1"/>
    </source>
</evidence>
<proteinExistence type="evidence at transcript level"/>
<dbReference type="GO" id="GO:0008270">
    <property type="term" value="F:zinc ion binding"/>
    <property type="evidence" value="ECO:0007669"/>
    <property type="project" value="UniProtKB-UniRule"/>
</dbReference>
<evidence type="ECO:0000256" key="13">
    <source>
        <dbReference type="ARBA" id="ARBA00023136"/>
    </source>
</evidence>
<keyword evidence="5" id="KW-1003">Cell membrane</keyword>
<feature type="binding site" evidence="18">
    <location>
        <position position="336"/>
    </location>
    <ligand>
        <name>Zn(2+)</name>
        <dbReference type="ChEBI" id="CHEBI:29105"/>
        <note>catalytic</note>
    </ligand>
</feature>
<evidence type="ECO:0000256" key="17">
    <source>
        <dbReference type="PIRSR" id="PIRSR634016-1"/>
    </source>
</evidence>
<evidence type="ECO:0000256" key="4">
    <source>
        <dbReference type="ARBA" id="ARBA00022438"/>
    </source>
</evidence>
<evidence type="ECO:0000256" key="21">
    <source>
        <dbReference type="SAM" id="SignalP"/>
    </source>
</evidence>
<dbReference type="Gene3D" id="1.25.50.20">
    <property type="match status" value="1"/>
</dbReference>
<sequence>MGKYLFGLVVSCFLLSCFAQDDPYRLSGNLIPSAYTIDLTVAEDVFNTASYYDFSGVVGITFTTVDATSEITLHRSSTISILSTTLTQVGSSANTYTLTEEYNSTLQFATFTSSATLTAGTTYLLTISYNGVLEGQTMRGFYKSSYTDANGDTVYLVTTQFEPTSARFAFPSFDEPDYKATFEVSITHPASVTALCNTANSSIAATSDPNVVKTSFYKSPVMSTYLVAFIVSVFTCSEGDTIEQSIPHRVCSRPEEESARDWAVEIGPPLMRALESITGIKYGEKIGKMDQIALPDFSSGAMENWGLVTYRETGLLWDSEESSNGYKKSIATVIAHEFTHMWFGNLVTCKWWDYLFLNEGFARFYQYFAGTVTKQLISWELDKHFNVEQVHTALLADSYLTSQALTSAASTPTQISNKFSTISYNKGASILRMIETAISGPDNFIYGIRKYLTDYDSLGATPANLWSSLANYVSSNRLPSGVSLSDVLENWVEKSGHPVVTVTTSGNDVILSQQRFLLTGNDTTEYYVPISYTVSSDISKFSNTTVKAWLVPGSTLTLSGVLDGNSWIILNNRQSGFYRVNYDSTLWSAIKTALHANHLNIDVLNRAQIVSDAYNFGRAGASTVMSDFSYKDVLDVLRYLEHEVEYYPWYAAIIGNNHILTRIGYDSTEGKQFSQWMLNLLEHVYSTVPFDTIDNDDQVYTMKQVLILGRVCKYGESTCITKSKELFADYRNNGNKVPKNLRAIVYCNALRNSDDVEGDYNFLWSKYEETKLMSEILTIFSGLGCSADKTILKGFLAQSINASSGIRIQDFSSVWSYVYANSDLGMEAALEFIKENYDAMNSYYSGSASSLVGTISGYLYSTDQLSWLEDLYSVENLSNSTVTSAIDTAKGNIEWASSRRLEISEFLVAQTTGSGFSYKPSILVACVLLLLQRLL</sequence>
<evidence type="ECO:0000256" key="15">
    <source>
        <dbReference type="ARBA" id="ARBA00023180"/>
    </source>
</evidence>
<evidence type="ECO:0000256" key="3">
    <source>
        <dbReference type="ARBA" id="ARBA00010136"/>
    </source>
</evidence>
<dbReference type="FunFam" id="1.10.390.10:FF:000013">
    <property type="entry name" value="Aminopeptidase N"/>
    <property type="match status" value="1"/>
</dbReference>
<dbReference type="PROSITE" id="PS51257">
    <property type="entry name" value="PROKAR_LIPOPROTEIN"/>
    <property type="match status" value="1"/>
</dbReference>
<evidence type="ECO:0000256" key="14">
    <source>
        <dbReference type="ARBA" id="ARBA00023157"/>
    </source>
</evidence>
<evidence type="ECO:0000256" key="1">
    <source>
        <dbReference type="ARBA" id="ARBA00000098"/>
    </source>
</evidence>
<dbReference type="InterPro" id="IPR001930">
    <property type="entry name" value="Peptidase_M1"/>
</dbReference>
<feature type="domain" description="Aminopeptidase N-like N-terminal" evidence="24">
    <location>
        <begin position="32"/>
        <end position="226"/>
    </location>
</feature>
<dbReference type="GO" id="GO:0042277">
    <property type="term" value="F:peptide binding"/>
    <property type="evidence" value="ECO:0007669"/>
    <property type="project" value="TreeGrafter"/>
</dbReference>
<evidence type="ECO:0000256" key="12">
    <source>
        <dbReference type="ARBA" id="ARBA00023049"/>
    </source>
</evidence>
<evidence type="ECO:0000259" key="23">
    <source>
        <dbReference type="Pfam" id="PF11838"/>
    </source>
</evidence>
<dbReference type="InterPro" id="IPR045357">
    <property type="entry name" value="Aminopeptidase_N-like_N"/>
</dbReference>
<dbReference type="InterPro" id="IPR034016">
    <property type="entry name" value="M1_APN-typ"/>
</dbReference>
<dbReference type="AlphaFoldDB" id="D9J2G0"/>
<dbReference type="InterPro" id="IPR050344">
    <property type="entry name" value="Peptidase_M1_aminopeptidases"/>
</dbReference>
<dbReference type="SUPFAM" id="SSF55486">
    <property type="entry name" value="Metalloproteases ('zincins'), catalytic domain"/>
    <property type="match status" value="1"/>
</dbReference>